<dbReference type="SUPFAM" id="SSF51445">
    <property type="entry name" value="(Trans)glycosidases"/>
    <property type="match status" value="1"/>
</dbReference>
<evidence type="ECO:0000313" key="5">
    <source>
        <dbReference type="EMBL" id="MBM6923176.1"/>
    </source>
</evidence>
<reference evidence="5 6" key="1">
    <citation type="journal article" date="2021" name="Sci. Rep.">
        <title>The distribution of antibiotic resistance genes in chicken gut microbiota commensals.</title>
        <authorList>
            <person name="Juricova H."/>
            <person name="Matiasovicova J."/>
            <person name="Kubasova T."/>
            <person name="Cejkova D."/>
            <person name="Rychlik I."/>
        </authorList>
    </citation>
    <scope>NUCLEOTIDE SEQUENCE [LARGE SCALE GENOMIC DNA]</scope>
    <source>
        <strain evidence="5 6">An564</strain>
    </source>
</reference>
<dbReference type="EMBL" id="JACSNR010000004">
    <property type="protein sequence ID" value="MBM6923176.1"/>
    <property type="molecule type" value="Genomic_DNA"/>
</dbReference>
<dbReference type="Gene3D" id="3.20.20.80">
    <property type="entry name" value="Glycosidases"/>
    <property type="match status" value="1"/>
</dbReference>
<proteinExistence type="predicted"/>
<dbReference type="Proteomes" id="UP000724149">
    <property type="component" value="Unassembled WGS sequence"/>
</dbReference>
<feature type="compositionally biased region" description="Polar residues" evidence="2">
    <location>
        <begin position="116"/>
        <end position="125"/>
    </location>
</feature>
<dbReference type="PANTHER" id="PTHR43405">
    <property type="entry name" value="GLYCOSYL HYDROLASE DIGH"/>
    <property type="match status" value="1"/>
</dbReference>
<dbReference type="InterPro" id="IPR052177">
    <property type="entry name" value="Divisome_Glycosyl_Hydrolase"/>
</dbReference>
<keyword evidence="1 3" id="KW-0732">Signal</keyword>
<feature type="region of interest" description="Disordered" evidence="2">
    <location>
        <begin position="32"/>
        <end position="125"/>
    </location>
</feature>
<dbReference type="PROSITE" id="PS51257">
    <property type="entry name" value="PROKAR_LIPOPROTEIN"/>
    <property type="match status" value="1"/>
</dbReference>
<evidence type="ECO:0000256" key="1">
    <source>
        <dbReference type="ARBA" id="ARBA00022729"/>
    </source>
</evidence>
<feature type="signal peptide" evidence="3">
    <location>
        <begin position="1"/>
        <end position="22"/>
    </location>
</feature>
<protein>
    <submittedName>
        <fullName evidence="5">Family 10 glycosylhydrolase</fullName>
    </submittedName>
</protein>
<feature type="compositionally biased region" description="Acidic residues" evidence="2">
    <location>
        <begin position="45"/>
        <end position="58"/>
    </location>
</feature>
<dbReference type="Pfam" id="PF02638">
    <property type="entry name" value="GHL10"/>
    <property type="match status" value="1"/>
</dbReference>
<dbReference type="InterPro" id="IPR003790">
    <property type="entry name" value="GHL10"/>
</dbReference>
<sequence length="493" mass="53731">MMKRFLSALLCACVLISMTGCAQDQEAPEDLLYSSAPIQFNSDSSSEEESSPEPEESQAENSSSAAQNSSSQAPSSSSSAASSQQSSSAAPSSSSQASSSQASSQSSSSSQQTSSKPSANNSVTAPSGEMRAVWFSYLDLSSMIKQKSRSEFESAISKAFSDVANDGYNTVFVQVRPFGDALYDSDLFPWSYTLTGTEGVSPGYDPLQIMIDQAHAKGLSVEAWVNPYRIRNSSNGGQALSSDNPASDWLDSGSDVVIEYGGGIYYNPGSEEAREHIVAGVEEIVRNYDVDGIHFDDYFYPTTDSAFDADTYSDYKASGGKLSLGDWRRDNVDQLVREVYSTIKSIDSSVRFGISPQGNTSINYSEQYIDVEEWLSNPGYVDYICPQVYYGFENDTCPFAATVAEWNSLIRRNDIDLYIGISASKIGLVDQWAGSGKNEWVENDDMLVRMVSEARKSSHYSGFCMYSYRSLYAPAAAVADQVEQEKEALSELM</sequence>
<evidence type="ECO:0000313" key="6">
    <source>
        <dbReference type="Proteomes" id="UP000724149"/>
    </source>
</evidence>
<evidence type="ECO:0000259" key="4">
    <source>
        <dbReference type="Pfam" id="PF02638"/>
    </source>
</evidence>
<evidence type="ECO:0000256" key="2">
    <source>
        <dbReference type="SAM" id="MobiDB-lite"/>
    </source>
</evidence>
<dbReference type="RefSeq" id="WP_204720453.1">
    <property type="nucleotide sequence ID" value="NZ_JACSNR010000004.1"/>
</dbReference>
<feature type="domain" description="Glycosyl hydrolase-like 10" evidence="4">
    <location>
        <begin position="129"/>
        <end position="427"/>
    </location>
</feature>
<feature type="compositionally biased region" description="Low complexity" evidence="2">
    <location>
        <begin position="59"/>
        <end position="115"/>
    </location>
</feature>
<accession>A0ABS2GMH8</accession>
<evidence type="ECO:0000256" key="3">
    <source>
        <dbReference type="SAM" id="SignalP"/>
    </source>
</evidence>
<gene>
    <name evidence="5" type="ORF">H9X81_05660</name>
</gene>
<feature type="chain" id="PRO_5045564471" evidence="3">
    <location>
        <begin position="23"/>
        <end position="493"/>
    </location>
</feature>
<comment type="caution">
    <text evidence="5">The sequence shown here is derived from an EMBL/GenBank/DDBJ whole genome shotgun (WGS) entry which is preliminary data.</text>
</comment>
<keyword evidence="6" id="KW-1185">Reference proteome</keyword>
<name>A0ABS2GMH8_9FIRM</name>
<dbReference type="PANTHER" id="PTHR43405:SF1">
    <property type="entry name" value="GLYCOSYL HYDROLASE DIGH"/>
    <property type="match status" value="1"/>
</dbReference>
<organism evidence="5 6">
    <name type="scientific">Hydrogenoanaerobacterium saccharovorans</name>
    <dbReference type="NCBI Taxonomy" id="474960"/>
    <lineage>
        <taxon>Bacteria</taxon>
        <taxon>Bacillati</taxon>
        <taxon>Bacillota</taxon>
        <taxon>Clostridia</taxon>
        <taxon>Eubacteriales</taxon>
        <taxon>Oscillospiraceae</taxon>
        <taxon>Hydrogenoanaerobacterium</taxon>
    </lineage>
</organism>
<dbReference type="InterPro" id="IPR017853">
    <property type="entry name" value="GH"/>
</dbReference>